<organism evidence="3 4">
    <name type="scientific">Streptomyces polygonati</name>
    <dbReference type="NCBI Taxonomy" id="1617087"/>
    <lineage>
        <taxon>Bacteria</taxon>
        <taxon>Bacillati</taxon>
        <taxon>Actinomycetota</taxon>
        <taxon>Actinomycetes</taxon>
        <taxon>Kitasatosporales</taxon>
        <taxon>Streptomycetaceae</taxon>
        <taxon>Streptomyces</taxon>
    </lineage>
</organism>
<protein>
    <submittedName>
        <fullName evidence="3">Uncharacterized protein</fullName>
    </submittedName>
</protein>
<name>A0ABV8HHF7_9ACTN</name>
<feature type="transmembrane region" description="Helical" evidence="2">
    <location>
        <begin position="35"/>
        <end position="61"/>
    </location>
</feature>
<keyword evidence="4" id="KW-1185">Reference proteome</keyword>
<accession>A0ABV8HHF7</accession>
<feature type="compositionally biased region" description="Low complexity" evidence="1">
    <location>
        <begin position="253"/>
        <end position="281"/>
    </location>
</feature>
<proteinExistence type="predicted"/>
<sequence>MGYSVLYIAFGIVALWLLGEVLLQYKARLRWRLLAFVGFLGVVGGVALRDVIVIILGALAFGAGQSFVTLSYKRGFSTGWALGGRPGSSRRRRGGSRDAEPVLEVTPVEADEPDGPEGHPAAAAPDEGADVLAAQRAFGGDADDADDPSVFQPVPMHDDSGEYPLYGGRPDYPPDPYAGDAYQGYGTQGYGSWSGQPQPAAAGAGYDGGYQGGYDQHSGWGAAHDGQHSQHSQDDQAGQSGPGYGYDQGGGYQEQQPAAASYDGYTPYDGYSSYDGYDAYGAQATGTGDWTPQPHPQHPEPPYQGQQPADPYAATGYGYDPQAQPYIPQQQHHSPFEPQPPSPPLPQSQPQSQYAADPAEYPDPYDPYRY</sequence>
<reference evidence="4" key="1">
    <citation type="journal article" date="2019" name="Int. J. Syst. Evol. Microbiol.">
        <title>The Global Catalogue of Microorganisms (GCM) 10K type strain sequencing project: providing services to taxonomists for standard genome sequencing and annotation.</title>
        <authorList>
            <consortium name="The Broad Institute Genomics Platform"/>
            <consortium name="The Broad Institute Genome Sequencing Center for Infectious Disease"/>
            <person name="Wu L."/>
            <person name="Ma J."/>
        </authorList>
    </citation>
    <scope>NUCLEOTIDE SEQUENCE [LARGE SCALE GENOMIC DNA]</scope>
    <source>
        <strain evidence="4">CGMCC 4.7237</strain>
    </source>
</reference>
<evidence type="ECO:0000256" key="2">
    <source>
        <dbReference type="SAM" id="Phobius"/>
    </source>
</evidence>
<feature type="region of interest" description="Disordered" evidence="1">
    <location>
        <begin position="85"/>
        <end position="124"/>
    </location>
</feature>
<keyword evidence="2" id="KW-1133">Transmembrane helix</keyword>
<feature type="compositionally biased region" description="Pro residues" evidence="1">
    <location>
        <begin position="337"/>
        <end position="347"/>
    </location>
</feature>
<comment type="caution">
    <text evidence="3">The sequence shown here is derived from an EMBL/GenBank/DDBJ whole genome shotgun (WGS) entry which is preliminary data.</text>
</comment>
<keyword evidence="2" id="KW-0472">Membrane</keyword>
<feature type="compositionally biased region" description="Low complexity" evidence="1">
    <location>
        <begin position="195"/>
        <end position="204"/>
    </location>
</feature>
<evidence type="ECO:0000256" key="1">
    <source>
        <dbReference type="SAM" id="MobiDB-lite"/>
    </source>
</evidence>
<dbReference type="RefSeq" id="WP_386425613.1">
    <property type="nucleotide sequence ID" value="NZ_JBHSBB010000003.1"/>
</dbReference>
<dbReference type="EMBL" id="JBHSBB010000003">
    <property type="protein sequence ID" value="MFC4030332.1"/>
    <property type="molecule type" value="Genomic_DNA"/>
</dbReference>
<feature type="compositionally biased region" description="Low complexity" evidence="1">
    <location>
        <begin position="348"/>
        <end position="359"/>
    </location>
</feature>
<feature type="transmembrane region" description="Helical" evidence="2">
    <location>
        <begin position="6"/>
        <end position="23"/>
    </location>
</feature>
<feature type="compositionally biased region" description="Gly residues" evidence="1">
    <location>
        <begin position="240"/>
        <end position="252"/>
    </location>
</feature>
<evidence type="ECO:0000313" key="4">
    <source>
        <dbReference type="Proteomes" id="UP001595765"/>
    </source>
</evidence>
<feature type="compositionally biased region" description="Pro residues" evidence="1">
    <location>
        <begin position="293"/>
        <end position="302"/>
    </location>
</feature>
<gene>
    <name evidence="3" type="ORF">ACFO3J_02470</name>
</gene>
<dbReference type="Proteomes" id="UP001595765">
    <property type="component" value="Unassembled WGS sequence"/>
</dbReference>
<feature type="compositionally biased region" description="Basic and acidic residues" evidence="1">
    <location>
        <begin position="225"/>
        <end position="234"/>
    </location>
</feature>
<feature type="region of interest" description="Disordered" evidence="1">
    <location>
        <begin position="139"/>
        <end position="370"/>
    </location>
</feature>
<keyword evidence="2" id="KW-0812">Transmembrane</keyword>
<evidence type="ECO:0000313" key="3">
    <source>
        <dbReference type="EMBL" id="MFC4030332.1"/>
    </source>
</evidence>